<comment type="similarity">
    <text evidence="2 9">Belongs to the mitochondrial carrier (TC 2.A.29) family.</text>
</comment>
<dbReference type="PANTHER" id="PTHR45618">
    <property type="entry name" value="MITOCHONDRIAL DICARBOXYLATE CARRIER-RELATED"/>
    <property type="match status" value="1"/>
</dbReference>
<dbReference type="SUPFAM" id="SSF103506">
    <property type="entry name" value="Mitochondrial carrier"/>
    <property type="match status" value="1"/>
</dbReference>
<keyword evidence="3 9" id="KW-0813">Transport</keyword>
<sequence length="313" mass="33382">MEGLGSISREMLASGVGCAFSNGALNSLETTKVKLQLLNAAKPAYACPTMAGVMTQVAREDGIVRGLMTPGLTASLVRSMTYGAYRAGLYTSVRDAVTSARSSARSEEVRGPSLVDRMAAGMFTGALGSAISCPLDVVRTRMQADSGSVGRDGKYTTGLRRGEDVRYRTFFSTLSKITAEEGLRAGLYRGAAVTITRAALLNGSQLASYDTMKRSMADTLGWDEGPALHVVCSVASGVIAQTVVMPIDTVKSHMMLGHGWKDMVAVMRRNAAHGGFRWFFRGYIPACAGQGSIMVLQMPLIEEMRRLLGVEAI</sequence>
<feature type="repeat" description="Solcar" evidence="8">
    <location>
        <begin position="112"/>
        <end position="215"/>
    </location>
</feature>
<evidence type="ECO:0000256" key="9">
    <source>
        <dbReference type="RuleBase" id="RU000488"/>
    </source>
</evidence>
<keyword evidence="7 8" id="KW-0472">Membrane</keyword>
<keyword evidence="5" id="KW-0677">Repeat</keyword>
<dbReference type="GO" id="GO:0016020">
    <property type="term" value="C:membrane"/>
    <property type="evidence" value="ECO:0007669"/>
    <property type="project" value="UniProtKB-SubCell"/>
</dbReference>
<evidence type="ECO:0000256" key="7">
    <source>
        <dbReference type="ARBA" id="ARBA00023136"/>
    </source>
</evidence>
<dbReference type="PROSITE" id="PS50920">
    <property type="entry name" value="SOLCAR"/>
    <property type="match status" value="2"/>
</dbReference>
<dbReference type="PRINTS" id="PR00926">
    <property type="entry name" value="MITOCARRIER"/>
</dbReference>
<evidence type="ECO:0000256" key="3">
    <source>
        <dbReference type="ARBA" id="ARBA00022448"/>
    </source>
</evidence>
<evidence type="ECO:0000256" key="2">
    <source>
        <dbReference type="ARBA" id="ARBA00006375"/>
    </source>
</evidence>
<comment type="subcellular location">
    <subcellularLocation>
        <location evidence="1">Membrane</location>
        <topology evidence="1">Multi-pass membrane protein</topology>
    </subcellularLocation>
</comment>
<keyword evidence="4 8" id="KW-0812">Transmembrane</keyword>
<dbReference type="InterPro" id="IPR050391">
    <property type="entry name" value="Mito_Metabolite_Transporter"/>
</dbReference>
<protein>
    <recommendedName>
        <fullName evidence="11">Mitochondrial carrier protein</fullName>
    </recommendedName>
</protein>
<evidence type="ECO:0000256" key="4">
    <source>
        <dbReference type="ARBA" id="ARBA00022692"/>
    </source>
</evidence>
<dbReference type="AlphaFoldDB" id="A0A7S2H161"/>
<evidence type="ECO:0008006" key="11">
    <source>
        <dbReference type="Google" id="ProtNLM"/>
    </source>
</evidence>
<organism evidence="10">
    <name type="scientific">Octactis speculum</name>
    <dbReference type="NCBI Taxonomy" id="3111310"/>
    <lineage>
        <taxon>Eukaryota</taxon>
        <taxon>Sar</taxon>
        <taxon>Stramenopiles</taxon>
        <taxon>Ochrophyta</taxon>
        <taxon>Dictyochophyceae</taxon>
        <taxon>Dictyochales</taxon>
        <taxon>Dictyochaceae</taxon>
        <taxon>Octactis</taxon>
    </lineage>
</organism>
<evidence type="ECO:0000313" key="10">
    <source>
        <dbReference type="EMBL" id="CAD9477558.1"/>
    </source>
</evidence>
<dbReference type="InterPro" id="IPR023395">
    <property type="entry name" value="MCP_dom_sf"/>
</dbReference>
<accession>A0A7S2H161</accession>
<dbReference type="Gene3D" id="1.50.40.10">
    <property type="entry name" value="Mitochondrial carrier domain"/>
    <property type="match status" value="1"/>
</dbReference>
<proteinExistence type="inferred from homology"/>
<evidence type="ECO:0000256" key="8">
    <source>
        <dbReference type="PROSITE-ProRule" id="PRU00282"/>
    </source>
</evidence>
<dbReference type="InterPro" id="IPR002067">
    <property type="entry name" value="MCP"/>
</dbReference>
<gene>
    <name evidence="10" type="ORF">DSPE1174_LOCUS29037</name>
</gene>
<name>A0A7S2H161_9STRA</name>
<dbReference type="GO" id="GO:0055085">
    <property type="term" value="P:transmembrane transport"/>
    <property type="evidence" value="ECO:0007669"/>
    <property type="project" value="InterPro"/>
</dbReference>
<evidence type="ECO:0000256" key="1">
    <source>
        <dbReference type="ARBA" id="ARBA00004141"/>
    </source>
</evidence>
<feature type="repeat" description="Solcar" evidence="8">
    <location>
        <begin position="224"/>
        <end position="307"/>
    </location>
</feature>
<evidence type="ECO:0000256" key="6">
    <source>
        <dbReference type="ARBA" id="ARBA00022989"/>
    </source>
</evidence>
<dbReference type="InterPro" id="IPR018108">
    <property type="entry name" value="MCP_transmembrane"/>
</dbReference>
<dbReference type="EMBL" id="HBGS01055844">
    <property type="protein sequence ID" value="CAD9477558.1"/>
    <property type="molecule type" value="Transcribed_RNA"/>
</dbReference>
<keyword evidence="6" id="KW-1133">Transmembrane helix</keyword>
<evidence type="ECO:0000256" key="5">
    <source>
        <dbReference type="ARBA" id="ARBA00022737"/>
    </source>
</evidence>
<reference evidence="10" key="1">
    <citation type="submission" date="2021-01" db="EMBL/GenBank/DDBJ databases">
        <authorList>
            <person name="Corre E."/>
            <person name="Pelletier E."/>
            <person name="Niang G."/>
            <person name="Scheremetjew M."/>
            <person name="Finn R."/>
            <person name="Kale V."/>
            <person name="Holt S."/>
            <person name="Cochrane G."/>
            <person name="Meng A."/>
            <person name="Brown T."/>
            <person name="Cohen L."/>
        </authorList>
    </citation>
    <scope>NUCLEOTIDE SEQUENCE</scope>
    <source>
        <strain evidence="10">CCMP1381</strain>
    </source>
</reference>
<dbReference type="Pfam" id="PF00153">
    <property type="entry name" value="Mito_carr"/>
    <property type="match status" value="3"/>
</dbReference>